<dbReference type="Pfam" id="PF00109">
    <property type="entry name" value="ketoacyl-synt"/>
    <property type="match status" value="1"/>
</dbReference>
<dbReference type="InterPro" id="IPR016039">
    <property type="entry name" value="Thiolase-like"/>
</dbReference>
<dbReference type="InterPro" id="IPR014031">
    <property type="entry name" value="Ketoacyl_synth_C"/>
</dbReference>
<proteinExistence type="inferred from homology"/>
<dbReference type="InterPro" id="IPR020841">
    <property type="entry name" value="PKS_Beta-ketoAc_synthase_dom"/>
</dbReference>
<dbReference type="AlphaFoldDB" id="A0ABD6EHU4"/>
<evidence type="ECO:0000256" key="4">
    <source>
        <dbReference type="RuleBase" id="RU003694"/>
    </source>
</evidence>
<keyword evidence="7" id="KW-1185">Reference proteome</keyword>
<dbReference type="InterPro" id="IPR000794">
    <property type="entry name" value="Beta-ketoacyl_synthase"/>
</dbReference>
<keyword evidence="3 4" id="KW-0808">Transferase</keyword>
<feature type="domain" description="Ketosynthase family 3 (KS3)" evidence="5">
    <location>
        <begin position="3"/>
        <end position="398"/>
    </location>
</feature>
<comment type="similarity">
    <text evidence="1 4">Belongs to the thiolase-like superfamily. Beta-ketoacyl-ACP synthases family.</text>
</comment>
<reference evidence="6 7" key="1">
    <citation type="submission" date="2024-08" db="EMBL/GenBank/DDBJ databases">
        <title>Gnathostoma spinigerum genome.</title>
        <authorList>
            <person name="Gonzalez-Bertolin B."/>
            <person name="Monzon S."/>
            <person name="Zaballos A."/>
            <person name="Jimenez P."/>
            <person name="Dekumyoy P."/>
            <person name="Varona S."/>
            <person name="Cuesta I."/>
            <person name="Sumanam S."/>
            <person name="Adisakwattana P."/>
            <person name="Gasser R.B."/>
            <person name="Hernandez-Gonzalez A."/>
            <person name="Young N.D."/>
            <person name="Perteguer M.J."/>
        </authorList>
    </citation>
    <scope>NUCLEOTIDE SEQUENCE [LARGE SCALE GENOMIC DNA]</scope>
    <source>
        <strain evidence="6">AL3</strain>
        <tissue evidence="6">Liver</tissue>
    </source>
</reference>
<dbReference type="Pfam" id="PF02801">
    <property type="entry name" value="Ketoacyl-synt_C"/>
    <property type="match status" value="1"/>
</dbReference>
<name>A0ABD6EHU4_9BILA</name>
<dbReference type="EC" id="2.3.1.41" evidence="2"/>
<dbReference type="GO" id="GO:0006633">
    <property type="term" value="P:fatty acid biosynthetic process"/>
    <property type="evidence" value="ECO:0007669"/>
    <property type="project" value="UniProtKB-ARBA"/>
</dbReference>
<evidence type="ECO:0000313" key="7">
    <source>
        <dbReference type="Proteomes" id="UP001608902"/>
    </source>
</evidence>
<sequence>MFLSRVVVTGIGVVSPYGIGKEVLFDGLRLGKSALKMDSTLGTVVGRIPEGTAKHELCLEKWRKGDLREMSRGSLLSLIAAEEALNDARLNDVDMNETGVDVGMGIADLDLIAETAKLIENGKSRRVTPYFVPRILTNMPAGHISIRYGLKGANMSSCTACATGLHAVGNAATLIATGRSRRMLAGATEACVNAIAVTGFRRLRALSSTNSRPFDKDRDGFILSEGAAILVLERLDDALERKANIYAEVNGYGLSGDAYHLTSPEESGIGAVLSMERCMRDSRLKMSDITYVNAHATSTPLGDKAEAHAIAKLMPGMAVSSIKGHIGHTLAAAGAIEAAVVAMCIREGTLVGNLNLKETDIDEKLCLLRETEPWKGQRNAMINSFGFGGPHCTLCLSQL</sequence>
<dbReference type="CDD" id="cd00834">
    <property type="entry name" value="KAS_I_II"/>
    <property type="match status" value="1"/>
</dbReference>
<gene>
    <name evidence="6" type="ORF">AB6A40_005501</name>
</gene>
<dbReference type="SMART" id="SM00825">
    <property type="entry name" value="PKS_KS"/>
    <property type="match status" value="1"/>
</dbReference>
<evidence type="ECO:0000256" key="3">
    <source>
        <dbReference type="ARBA" id="ARBA00022679"/>
    </source>
</evidence>
<dbReference type="PANTHER" id="PTHR11712">
    <property type="entry name" value="POLYKETIDE SYNTHASE-RELATED"/>
    <property type="match status" value="1"/>
</dbReference>
<evidence type="ECO:0000256" key="2">
    <source>
        <dbReference type="ARBA" id="ARBA00013191"/>
    </source>
</evidence>
<evidence type="ECO:0000313" key="6">
    <source>
        <dbReference type="EMBL" id="MFH4978792.1"/>
    </source>
</evidence>
<evidence type="ECO:0000256" key="1">
    <source>
        <dbReference type="ARBA" id="ARBA00008467"/>
    </source>
</evidence>
<dbReference type="Proteomes" id="UP001608902">
    <property type="component" value="Unassembled WGS sequence"/>
</dbReference>
<organism evidence="6 7">
    <name type="scientific">Gnathostoma spinigerum</name>
    <dbReference type="NCBI Taxonomy" id="75299"/>
    <lineage>
        <taxon>Eukaryota</taxon>
        <taxon>Metazoa</taxon>
        <taxon>Ecdysozoa</taxon>
        <taxon>Nematoda</taxon>
        <taxon>Chromadorea</taxon>
        <taxon>Rhabditida</taxon>
        <taxon>Spirurina</taxon>
        <taxon>Gnathostomatomorpha</taxon>
        <taxon>Gnathostomatoidea</taxon>
        <taxon>Gnathostomatidae</taxon>
        <taxon>Gnathostoma</taxon>
    </lineage>
</organism>
<dbReference type="PANTHER" id="PTHR11712:SF336">
    <property type="entry name" value="3-OXOACYL-[ACYL-CARRIER-PROTEIN] SYNTHASE, MITOCHONDRIAL"/>
    <property type="match status" value="1"/>
</dbReference>
<comment type="caution">
    <text evidence="6">The sequence shown here is derived from an EMBL/GenBank/DDBJ whole genome shotgun (WGS) entry which is preliminary data.</text>
</comment>
<dbReference type="Gene3D" id="3.40.47.10">
    <property type="match status" value="1"/>
</dbReference>
<dbReference type="PROSITE" id="PS52004">
    <property type="entry name" value="KS3_2"/>
    <property type="match status" value="1"/>
</dbReference>
<dbReference type="GO" id="GO:0004315">
    <property type="term" value="F:3-oxoacyl-[acyl-carrier-protein] synthase activity"/>
    <property type="evidence" value="ECO:0007669"/>
    <property type="project" value="UniProtKB-EC"/>
</dbReference>
<dbReference type="SUPFAM" id="SSF53901">
    <property type="entry name" value="Thiolase-like"/>
    <property type="match status" value="1"/>
</dbReference>
<dbReference type="InterPro" id="IPR014030">
    <property type="entry name" value="Ketoacyl_synth_N"/>
</dbReference>
<evidence type="ECO:0000259" key="5">
    <source>
        <dbReference type="PROSITE" id="PS52004"/>
    </source>
</evidence>
<protein>
    <recommendedName>
        <fullName evidence="2">beta-ketoacyl-[acyl-carrier-protein] synthase I</fullName>
        <ecNumber evidence="2">2.3.1.41</ecNumber>
    </recommendedName>
</protein>
<accession>A0ABD6EHU4</accession>
<dbReference type="EMBL" id="JBGFUD010003535">
    <property type="protein sequence ID" value="MFH4978792.1"/>
    <property type="molecule type" value="Genomic_DNA"/>
</dbReference>